<name>A0AAV4RZQ7_CAEEX</name>
<sequence>MDYEATIEKIKRKINSLGKCPIHNCPAHYCNTDDNFSQKNQANSNPKKRYAEPTIKSSKMRINQDYSFQRPNKRHTANGIKNRKIELQDFINNHSPDLLLIQESHLQKRDKFYLPNFEFFRNDRDNPLLQDCGRHLPYHHIPTPPLQHIEATVISLNLPNLDPIIIASIYVPLHLILICSH</sequence>
<dbReference type="SUPFAM" id="SSF56219">
    <property type="entry name" value="DNase I-like"/>
    <property type="match status" value="1"/>
</dbReference>
<keyword evidence="1" id="KW-0808">Transferase</keyword>
<evidence type="ECO:0000313" key="1">
    <source>
        <dbReference type="EMBL" id="GIY27773.1"/>
    </source>
</evidence>
<gene>
    <name evidence="1" type="primary">jockeypol_196</name>
    <name evidence="1" type="ORF">CEXT_275761</name>
</gene>
<organism evidence="1 2">
    <name type="scientific">Caerostris extrusa</name>
    <name type="common">Bark spider</name>
    <name type="synonym">Caerostris bankana</name>
    <dbReference type="NCBI Taxonomy" id="172846"/>
    <lineage>
        <taxon>Eukaryota</taxon>
        <taxon>Metazoa</taxon>
        <taxon>Ecdysozoa</taxon>
        <taxon>Arthropoda</taxon>
        <taxon>Chelicerata</taxon>
        <taxon>Arachnida</taxon>
        <taxon>Araneae</taxon>
        <taxon>Araneomorphae</taxon>
        <taxon>Entelegynae</taxon>
        <taxon>Araneoidea</taxon>
        <taxon>Araneidae</taxon>
        <taxon>Caerostris</taxon>
    </lineage>
</organism>
<dbReference type="GO" id="GO:0003964">
    <property type="term" value="F:RNA-directed DNA polymerase activity"/>
    <property type="evidence" value="ECO:0007669"/>
    <property type="project" value="UniProtKB-KW"/>
</dbReference>
<comment type="caution">
    <text evidence="1">The sequence shown here is derived from an EMBL/GenBank/DDBJ whole genome shotgun (WGS) entry which is preliminary data.</text>
</comment>
<reference evidence="1 2" key="1">
    <citation type="submission" date="2021-06" db="EMBL/GenBank/DDBJ databases">
        <title>Caerostris extrusa draft genome.</title>
        <authorList>
            <person name="Kono N."/>
            <person name="Arakawa K."/>
        </authorList>
    </citation>
    <scope>NUCLEOTIDE SEQUENCE [LARGE SCALE GENOMIC DNA]</scope>
</reference>
<dbReference type="Proteomes" id="UP001054945">
    <property type="component" value="Unassembled WGS sequence"/>
</dbReference>
<proteinExistence type="predicted"/>
<protein>
    <submittedName>
        <fullName evidence="1">RNA-directed DNA polymerase from mobile element jockey</fullName>
    </submittedName>
</protein>
<keyword evidence="2" id="KW-1185">Reference proteome</keyword>
<keyword evidence="1" id="KW-0695">RNA-directed DNA polymerase</keyword>
<dbReference type="EMBL" id="BPLR01008851">
    <property type="protein sequence ID" value="GIY27773.1"/>
    <property type="molecule type" value="Genomic_DNA"/>
</dbReference>
<dbReference type="InterPro" id="IPR036691">
    <property type="entry name" value="Endo/exonu/phosph_ase_sf"/>
</dbReference>
<dbReference type="AlphaFoldDB" id="A0AAV4RZQ7"/>
<dbReference type="Gene3D" id="3.60.10.10">
    <property type="entry name" value="Endonuclease/exonuclease/phosphatase"/>
    <property type="match status" value="1"/>
</dbReference>
<evidence type="ECO:0000313" key="2">
    <source>
        <dbReference type="Proteomes" id="UP001054945"/>
    </source>
</evidence>
<accession>A0AAV4RZQ7</accession>
<keyword evidence="1" id="KW-0548">Nucleotidyltransferase</keyword>